<evidence type="ECO:0000313" key="1">
    <source>
        <dbReference type="EMBL" id="EGS37992.1"/>
    </source>
</evidence>
<accession>A0ABN0D8H6</accession>
<reference evidence="1 2" key="1">
    <citation type="submission" date="2011-05" db="EMBL/GenBank/DDBJ databases">
        <authorList>
            <person name="Durkin A.S."/>
            <person name="Kim M."/>
            <person name="Radune D."/>
            <person name="Hostetler J."/>
            <person name="Torralba M."/>
            <person name="Gillis M."/>
            <person name="Methe B."/>
            <person name="Sutton G."/>
            <person name="Nelson K.E."/>
        </authorList>
    </citation>
    <scope>NUCLEOTIDE SEQUENCE [LARGE SCALE GENOMIC DNA]</scope>
    <source>
        <strain evidence="1 2">F0423</strain>
    </source>
</reference>
<keyword evidence="2" id="KW-1185">Reference proteome</keyword>
<protein>
    <submittedName>
        <fullName evidence="1">Uncharacterized protein</fullName>
    </submittedName>
</protein>
<name>A0ABN0D8H6_9LACO</name>
<dbReference type="Proteomes" id="UP000006035">
    <property type="component" value="Unassembled WGS sequence"/>
</dbReference>
<comment type="caution">
    <text evidence="1">The sequence shown here is derived from an EMBL/GenBank/DDBJ whole genome shotgun (WGS) entry which is preliminary data.</text>
</comment>
<sequence>MRITLEGTPREIKELLNAIGGSKEQLELGADAMKKIIH</sequence>
<evidence type="ECO:0000313" key="2">
    <source>
        <dbReference type="Proteomes" id="UP000006035"/>
    </source>
</evidence>
<proteinExistence type="predicted"/>
<gene>
    <name evidence="1" type="ORF">HMPREF9102_0390</name>
</gene>
<organism evidence="1 2">
    <name type="scientific">Limosilactobacillus oris F0423</name>
    <dbReference type="NCBI Taxonomy" id="944562"/>
    <lineage>
        <taxon>Bacteria</taxon>
        <taxon>Bacillati</taxon>
        <taxon>Bacillota</taxon>
        <taxon>Bacilli</taxon>
        <taxon>Lactobacillales</taxon>
        <taxon>Lactobacillaceae</taxon>
        <taxon>Limosilactobacillus</taxon>
    </lineage>
</organism>
<dbReference type="EMBL" id="AFTL01000009">
    <property type="protein sequence ID" value="EGS37992.1"/>
    <property type="molecule type" value="Genomic_DNA"/>
</dbReference>